<organism evidence="1 2">
    <name type="scientific">Pseudomonas syringae pv. spinaceae</name>
    <dbReference type="NCBI Taxonomy" id="264459"/>
    <lineage>
        <taxon>Bacteria</taxon>
        <taxon>Pseudomonadati</taxon>
        <taxon>Pseudomonadota</taxon>
        <taxon>Gammaproteobacteria</taxon>
        <taxon>Pseudomonadales</taxon>
        <taxon>Pseudomonadaceae</taxon>
        <taxon>Pseudomonas</taxon>
        <taxon>Pseudomonas syringae</taxon>
    </lineage>
</organism>
<comment type="caution">
    <text evidence="1">The sequence shown here is derived from an EMBL/GenBank/DDBJ whole genome shotgun (WGS) entry which is preliminary data.</text>
</comment>
<sequence>MSVHIDINTNPTEEDRLAILEPLKRFNAEQAGDGKSEKVAMFIRDDQTREVLGGLHARIFYQWLFIELLVVPQQTRGQGMG</sequence>
<name>A0A0Q0A6T8_PSESX</name>
<evidence type="ECO:0000313" key="2">
    <source>
        <dbReference type="Proteomes" id="UP000050384"/>
    </source>
</evidence>
<keyword evidence="1" id="KW-0808">Transferase</keyword>
<reference evidence="1 2" key="1">
    <citation type="submission" date="2015-09" db="EMBL/GenBank/DDBJ databases">
        <title>Genome announcement of multiple Pseudomonas syringae strains.</title>
        <authorList>
            <person name="Thakur S."/>
            <person name="Wang P.W."/>
            <person name="Gong Y."/>
            <person name="Weir B.S."/>
            <person name="Guttman D.S."/>
        </authorList>
    </citation>
    <scope>NUCLEOTIDE SEQUENCE [LARGE SCALE GENOMIC DNA]</scope>
    <source>
        <strain evidence="1 2">ICMP16929</strain>
    </source>
</reference>
<proteinExistence type="predicted"/>
<protein>
    <submittedName>
        <fullName evidence="1">Acetyltransferase, GNAT family</fullName>
    </submittedName>
</protein>
<dbReference type="PATRIC" id="fig|264459.3.peg.2098"/>
<dbReference type="AlphaFoldDB" id="A0A0Q0A6T8"/>
<dbReference type="EMBL" id="LJRI01001203">
    <property type="protein sequence ID" value="KPY69966.1"/>
    <property type="molecule type" value="Genomic_DNA"/>
</dbReference>
<dbReference type="Proteomes" id="UP000050384">
    <property type="component" value="Unassembled WGS sequence"/>
</dbReference>
<feature type="non-terminal residue" evidence="1">
    <location>
        <position position="81"/>
    </location>
</feature>
<accession>A0A0Q0A6T8</accession>
<evidence type="ECO:0000313" key="1">
    <source>
        <dbReference type="EMBL" id="KPY69966.1"/>
    </source>
</evidence>
<dbReference type="GO" id="GO:0016740">
    <property type="term" value="F:transferase activity"/>
    <property type="evidence" value="ECO:0007669"/>
    <property type="project" value="UniProtKB-KW"/>
</dbReference>
<gene>
    <name evidence="1" type="ORF">ALO94_01153</name>
</gene>